<proteinExistence type="inferred from homology"/>
<protein>
    <submittedName>
        <fullName evidence="6">Metallophosphoesterase</fullName>
    </submittedName>
</protein>
<comment type="caution">
    <text evidence="6">The sequence shown here is derived from an EMBL/GenBank/DDBJ whole genome shotgun (WGS) entry which is preliminary data.</text>
</comment>
<gene>
    <name evidence="6" type="ORF">OH718_23465</name>
</gene>
<keyword evidence="2" id="KW-0378">Hydrolase</keyword>
<comment type="similarity">
    <text evidence="4">Belongs to the cyclic nucleotide phosphodiesterase class-III family.</text>
</comment>
<dbReference type="RefSeq" id="WP_263943461.1">
    <property type="nucleotide sequence ID" value="NZ_JAOXMH010000028.1"/>
</dbReference>
<evidence type="ECO:0000256" key="1">
    <source>
        <dbReference type="ARBA" id="ARBA00022723"/>
    </source>
</evidence>
<dbReference type="PANTHER" id="PTHR42988">
    <property type="entry name" value="PHOSPHOHYDROLASE"/>
    <property type="match status" value="1"/>
</dbReference>
<evidence type="ECO:0000256" key="4">
    <source>
        <dbReference type="ARBA" id="ARBA00025742"/>
    </source>
</evidence>
<dbReference type="Proteomes" id="UP001207294">
    <property type="component" value="Unassembled WGS sequence"/>
</dbReference>
<dbReference type="InterPro" id="IPR004843">
    <property type="entry name" value="Calcineurin-like_PHP"/>
</dbReference>
<reference evidence="6 7" key="1">
    <citation type="submission" date="2022-10" db="EMBL/GenBank/DDBJ databases">
        <title>Characterization of Pseudomonas capsici strains from pepper and tomato in Georgia.</title>
        <authorList>
            <person name="Zhao M."/>
            <person name="Dutta B."/>
        </authorList>
    </citation>
    <scope>NUCLEOTIDE SEQUENCE [LARGE SCALE GENOMIC DNA]</scope>
    <source>
        <strain evidence="6 7">Pc20-5</strain>
    </source>
</reference>
<feature type="domain" description="Calcineurin-like phosphoesterase" evidence="5">
    <location>
        <begin position="4"/>
        <end position="208"/>
    </location>
</feature>
<evidence type="ECO:0000313" key="7">
    <source>
        <dbReference type="Proteomes" id="UP001207294"/>
    </source>
</evidence>
<accession>A0ABT3C3B8</accession>
<dbReference type="Pfam" id="PF00149">
    <property type="entry name" value="Metallophos"/>
    <property type="match status" value="1"/>
</dbReference>
<organism evidence="6 7">
    <name type="scientific">Pseudomonas capsici</name>
    <dbReference type="NCBI Taxonomy" id="2810614"/>
    <lineage>
        <taxon>Bacteria</taxon>
        <taxon>Pseudomonadati</taxon>
        <taxon>Pseudomonadota</taxon>
        <taxon>Gammaproteobacteria</taxon>
        <taxon>Pseudomonadales</taxon>
        <taxon>Pseudomonadaceae</taxon>
        <taxon>Pseudomonas</taxon>
    </lineage>
</organism>
<evidence type="ECO:0000313" key="6">
    <source>
        <dbReference type="EMBL" id="MCV4379563.1"/>
    </source>
</evidence>
<dbReference type="InterPro" id="IPR029052">
    <property type="entry name" value="Metallo-depent_PP-like"/>
</dbReference>
<dbReference type="Gene3D" id="3.60.21.10">
    <property type="match status" value="1"/>
</dbReference>
<keyword evidence="1" id="KW-0479">Metal-binding</keyword>
<evidence type="ECO:0000259" key="5">
    <source>
        <dbReference type="Pfam" id="PF00149"/>
    </source>
</evidence>
<keyword evidence="7" id="KW-1185">Reference proteome</keyword>
<sequence length="268" mass="30100">MPTSIIHISDTHFGDPSPTYDRETIKRALIRKINEINSEKILIISGDITYKSSQQGYRDAERFFSEVIDACKISRSNIVSCPGNHDIASSGEPFKEFDRFIYTLRRDNAIEFAKNSSSLLTIHDICFLLVNSAAHLDHRYGIIPDSVFSLLDQNTTTLQRCTSKIAITHHHLIGQELNDTSTTRNSYRFLYHLDQLGFNYILHGHQHSKLDLVVGQNKIRILSARSMSYHGRGLNNGITIVDLESGAATPVIWTADEIPGSLTTGVIK</sequence>
<evidence type="ECO:0000256" key="2">
    <source>
        <dbReference type="ARBA" id="ARBA00022801"/>
    </source>
</evidence>
<dbReference type="PANTHER" id="PTHR42988:SF2">
    <property type="entry name" value="CYCLIC NUCLEOTIDE PHOSPHODIESTERASE CBUA0032-RELATED"/>
    <property type="match status" value="1"/>
</dbReference>
<keyword evidence="3" id="KW-0408">Iron</keyword>
<name>A0ABT3C3B8_9PSED</name>
<dbReference type="InterPro" id="IPR050884">
    <property type="entry name" value="CNP_phosphodiesterase-III"/>
</dbReference>
<dbReference type="EMBL" id="JAOXML010000029">
    <property type="protein sequence ID" value="MCV4379563.1"/>
    <property type="molecule type" value="Genomic_DNA"/>
</dbReference>
<evidence type="ECO:0000256" key="3">
    <source>
        <dbReference type="ARBA" id="ARBA00023004"/>
    </source>
</evidence>
<dbReference type="SUPFAM" id="SSF56300">
    <property type="entry name" value="Metallo-dependent phosphatases"/>
    <property type="match status" value="1"/>
</dbReference>